<evidence type="ECO:0000256" key="3">
    <source>
        <dbReference type="ARBA" id="ARBA00038471"/>
    </source>
</evidence>
<dbReference type="InterPro" id="IPR006501">
    <property type="entry name" value="Pectinesterase_inhib_dom"/>
</dbReference>
<dbReference type="EMBL" id="JASCZI010272129">
    <property type="protein sequence ID" value="MED6220431.1"/>
    <property type="molecule type" value="Genomic_DNA"/>
</dbReference>
<organism evidence="6 7">
    <name type="scientific">Stylosanthes scabra</name>
    <dbReference type="NCBI Taxonomy" id="79078"/>
    <lineage>
        <taxon>Eukaryota</taxon>
        <taxon>Viridiplantae</taxon>
        <taxon>Streptophyta</taxon>
        <taxon>Embryophyta</taxon>
        <taxon>Tracheophyta</taxon>
        <taxon>Spermatophyta</taxon>
        <taxon>Magnoliopsida</taxon>
        <taxon>eudicotyledons</taxon>
        <taxon>Gunneridae</taxon>
        <taxon>Pentapetalae</taxon>
        <taxon>rosids</taxon>
        <taxon>fabids</taxon>
        <taxon>Fabales</taxon>
        <taxon>Fabaceae</taxon>
        <taxon>Papilionoideae</taxon>
        <taxon>50 kb inversion clade</taxon>
        <taxon>dalbergioids sensu lato</taxon>
        <taxon>Dalbergieae</taxon>
        <taxon>Pterocarpus clade</taxon>
        <taxon>Stylosanthes</taxon>
    </lineage>
</organism>
<dbReference type="Gene3D" id="1.20.140.40">
    <property type="entry name" value="Invertase/pectin methylesterase inhibitor family protein"/>
    <property type="match status" value="1"/>
</dbReference>
<reference evidence="6 7" key="1">
    <citation type="journal article" date="2023" name="Plants (Basel)">
        <title>Bridging the Gap: Combining Genomics and Transcriptomics Approaches to Understand Stylosanthes scabra, an Orphan Legume from the Brazilian Caatinga.</title>
        <authorList>
            <person name="Ferreira-Neto J.R.C."/>
            <person name="da Silva M.D."/>
            <person name="Binneck E."/>
            <person name="de Melo N.F."/>
            <person name="da Silva R.H."/>
            <person name="de Melo A.L.T.M."/>
            <person name="Pandolfi V."/>
            <person name="Bustamante F.O."/>
            <person name="Brasileiro-Vidal A.C."/>
            <person name="Benko-Iseppon A.M."/>
        </authorList>
    </citation>
    <scope>NUCLEOTIDE SEQUENCE [LARGE SCALE GENOMIC DNA]</scope>
    <source>
        <tissue evidence="6">Leaves</tissue>
    </source>
</reference>
<name>A0ABU6ZEQ1_9FABA</name>
<keyword evidence="1 4" id="KW-0732">Signal</keyword>
<dbReference type="PANTHER" id="PTHR36710:SF18">
    <property type="entry name" value="PECTINESTERASE INHIBITOR 5-RELATED"/>
    <property type="match status" value="1"/>
</dbReference>
<dbReference type="NCBIfam" id="TIGR01614">
    <property type="entry name" value="PME_inhib"/>
    <property type="match status" value="1"/>
</dbReference>
<evidence type="ECO:0000313" key="7">
    <source>
        <dbReference type="Proteomes" id="UP001341840"/>
    </source>
</evidence>
<evidence type="ECO:0000256" key="4">
    <source>
        <dbReference type="SAM" id="SignalP"/>
    </source>
</evidence>
<evidence type="ECO:0000256" key="2">
    <source>
        <dbReference type="ARBA" id="ARBA00023157"/>
    </source>
</evidence>
<evidence type="ECO:0000259" key="5">
    <source>
        <dbReference type="SMART" id="SM00856"/>
    </source>
</evidence>
<feature type="signal peptide" evidence="4">
    <location>
        <begin position="1"/>
        <end position="25"/>
    </location>
</feature>
<feature type="domain" description="Pectinesterase inhibitor" evidence="5">
    <location>
        <begin position="44"/>
        <end position="191"/>
    </location>
</feature>
<protein>
    <recommendedName>
        <fullName evidence="5">Pectinesterase inhibitor domain-containing protein</fullName>
    </recommendedName>
</protein>
<dbReference type="InterPro" id="IPR035513">
    <property type="entry name" value="Invertase/methylesterase_inhib"/>
</dbReference>
<dbReference type="CDD" id="cd15796">
    <property type="entry name" value="CIF_like"/>
    <property type="match status" value="1"/>
</dbReference>
<dbReference type="Pfam" id="PF04043">
    <property type="entry name" value="PMEI"/>
    <property type="match status" value="1"/>
</dbReference>
<accession>A0ABU6ZEQ1</accession>
<dbReference type="SUPFAM" id="SSF101148">
    <property type="entry name" value="Plant invertase/pectin methylesterase inhibitor"/>
    <property type="match status" value="1"/>
</dbReference>
<evidence type="ECO:0000313" key="6">
    <source>
        <dbReference type="EMBL" id="MED6220431.1"/>
    </source>
</evidence>
<dbReference type="Proteomes" id="UP001341840">
    <property type="component" value="Unassembled WGS sequence"/>
</dbReference>
<dbReference type="PANTHER" id="PTHR36710">
    <property type="entry name" value="PECTINESTERASE INHIBITOR-LIKE"/>
    <property type="match status" value="1"/>
</dbReference>
<dbReference type="SMART" id="SM00856">
    <property type="entry name" value="PMEI"/>
    <property type="match status" value="1"/>
</dbReference>
<comment type="similarity">
    <text evidence="3">Belongs to the PMEI family.</text>
</comment>
<comment type="caution">
    <text evidence="6">The sequence shown here is derived from an EMBL/GenBank/DDBJ whole genome shotgun (WGS) entry which is preliminary data.</text>
</comment>
<keyword evidence="7" id="KW-1185">Reference proteome</keyword>
<feature type="chain" id="PRO_5045569004" description="Pectinesterase inhibitor domain-containing protein" evidence="4">
    <location>
        <begin position="26"/>
        <end position="198"/>
    </location>
</feature>
<keyword evidence="2" id="KW-1015">Disulfide bond</keyword>
<proteinExistence type="inferred from homology"/>
<sequence>MAKTLLITVTITIILLLFSSPSSSSIPFTQSETRVYYYWNDNNGVEDLIDQVCKRTPFYELCSSTLHNNPLLSPKSDIKQVALIMVNNILSNATDTLNYIEALLKHTKDPNLEQALALCAESYIPVVRFTLPQAAAAISQGHFAFASYCISDAVKEVNSCEGRLSKAPSDKSPLGDRNDLVQKLVDVANAIIKLLLKA</sequence>
<gene>
    <name evidence="6" type="ORF">PIB30_044753</name>
</gene>
<evidence type="ECO:0000256" key="1">
    <source>
        <dbReference type="ARBA" id="ARBA00022729"/>
    </source>
</evidence>
<dbReference type="InterPro" id="IPR052421">
    <property type="entry name" value="PCW_Enzyme_Inhibitor"/>
</dbReference>
<dbReference type="InterPro" id="IPR034087">
    <property type="entry name" value="C/VIF1"/>
</dbReference>